<dbReference type="AlphaFoldDB" id="A0A6P4ZV09"/>
<dbReference type="Pfam" id="PF00084">
    <property type="entry name" value="Sushi"/>
    <property type="match status" value="1"/>
</dbReference>
<dbReference type="InterPro" id="IPR035976">
    <property type="entry name" value="Sushi/SCR/CCP_sf"/>
</dbReference>
<evidence type="ECO:0000256" key="2">
    <source>
        <dbReference type="PROSITE-ProRule" id="PRU00302"/>
    </source>
</evidence>
<dbReference type="Proteomes" id="UP000515135">
    <property type="component" value="Unplaced"/>
</dbReference>
<comment type="caution">
    <text evidence="2">Lacks conserved residue(s) required for the propagation of feature annotation.</text>
</comment>
<reference evidence="6" key="1">
    <citation type="submission" date="2025-08" db="UniProtKB">
        <authorList>
            <consortium name="RefSeq"/>
        </authorList>
    </citation>
    <scope>IDENTIFICATION</scope>
    <source>
        <tissue evidence="6">Gonad</tissue>
    </source>
</reference>
<feature type="signal peptide" evidence="3">
    <location>
        <begin position="1"/>
        <end position="18"/>
    </location>
</feature>
<feature type="domain" description="Sushi" evidence="4">
    <location>
        <begin position="24"/>
        <end position="82"/>
    </location>
</feature>
<evidence type="ECO:0000313" key="6">
    <source>
        <dbReference type="RefSeq" id="XP_019645030.1"/>
    </source>
</evidence>
<evidence type="ECO:0000256" key="1">
    <source>
        <dbReference type="ARBA" id="ARBA00023157"/>
    </source>
</evidence>
<gene>
    <name evidence="6" type="primary">LOC109485785</name>
</gene>
<dbReference type="SUPFAM" id="SSF57535">
    <property type="entry name" value="Complement control module/SCR domain"/>
    <property type="match status" value="1"/>
</dbReference>
<keyword evidence="2" id="KW-0768">Sushi</keyword>
<evidence type="ECO:0000313" key="5">
    <source>
        <dbReference type="Proteomes" id="UP000515135"/>
    </source>
</evidence>
<dbReference type="PROSITE" id="PS50923">
    <property type="entry name" value="SUSHI"/>
    <property type="match status" value="1"/>
</dbReference>
<protein>
    <submittedName>
        <fullName evidence="6">E-selectin-like</fullName>
    </submittedName>
</protein>
<dbReference type="GeneID" id="109485785"/>
<sequence length="87" mass="9580">MWSFPLLIMAVVAWPASSQDVDQGTCGTPLAHFAWPNCHPPYYYGTVCTFRCWSGYVPSTFMTSSTCLSNGMWSGGVYICQPIITGK</sequence>
<dbReference type="RefSeq" id="XP_019645030.1">
    <property type="nucleotide sequence ID" value="XM_019789471.1"/>
</dbReference>
<feature type="chain" id="PRO_5028409756" evidence="3">
    <location>
        <begin position="19"/>
        <end position="87"/>
    </location>
</feature>
<accession>A0A6P4ZV09</accession>
<dbReference type="InterPro" id="IPR000436">
    <property type="entry name" value="Sushi_SCR_CCP_dom"/>
</dbReference>
<organism evidence="5 6">
    <name type="scientific">Branchiostoma belcheri</name>
    <name type="common">Amphioxus</name>
    <dbReference type="NCBI Taxonomy" id="7741"/>
    <lineage>
        <taxon>Eukaryota</taxon>
        <taxon>Metazoa</taxon>
        <taxon>Chordata</taxon>
        <taxon>Cephalochordata</taxon>
        <taxon>Leptocardii</taxon>
        <taxon>Amphioxiformes</taxon>
        <taxon>Branchiostomatidae</taxon>
        <taxon>Branchiostoma</taxon>
    </lineage>
</organism>
<name>A0A6P4ZV09_BRABE</name>
<dbReference type="KEGG" id="bbel:109485785"/>
<evidence type="ECO:0000259" key="4">
    <source>
        <dbReference type="PROSITE" id="PS50923"/>
    </source>
</evidence>
<dbReference type="CDD" id="cd00033">
    <property type="entry name" value="CCP"/>
    <property type="match status" value="1"/>
</dbReference>
<keyword evidence="1" id="KW-1015">Disulfide bond</keyword>
<dbReference type="Gene3D" id="2.10.70.10">
    <property type="entry name" value="Complement Module, domain 1"/>
    <property type="match status" value="1"/>
</dbReference>
<keyword evidence="3" id="KW-0732">Signal</keyword>
<evidence type="ECO:0000256" key="3">
    <source>
        <dbReference type="SAM" id="SignalP"/>
    </source>
</evidence>
<keyword evidence="5" id="KW-1185">Reference proteome</keyword>
<proteinExistence type="predicted"/>